<reference evidence="2" key="1">
    <citation type="submission" date="2015-09" db="EMBL/GenBank/DDBJ databases">
        <authorList>
            <person name="Bertelli C."/>
        </authorList>
    </citation>
    <scope>NUCLEOTIDE SEQUENCE [LARGE SCALE GENOMIC DNA]</scope>
    <source>
        <strain evidence="2">KNic</strain>
    </source>
</reference>
<dbReference type="PATRIC" id="fig|389348.3.peg.2251"/>
<dbReference type="AlphaFoldDB" id="A0A0U5JFM4"/>
<dbReference type="Proteomes" id="UP000069902">
    <property type="component" value="Chromosome cPNK"/>
</dbReference>
<sequence>MSKLKMWQSNWDEAEQEWERKAQEAAAKKPLKRLTVLPDMPGITEETAKNLKWKSLKWMMLQDHEGDIRKGFLKHPLKYGWALLKSAWQTKPYKREGDFFLYGVDSVDDFQALLEDRDAIFVLGFSYCHKPFECPSGRFTPDCMHDPDNLVCQQCFIGKAVHAATPKQTIPLFIPTIHYIGGKIFEIVHQHPSKRVLFMITACEMTLEMFGDWGNMVNIKGLGIRLDGRICNTMKAFELSERGIKPGLTVVLDETQKKILELLKYRNQAME</sequence>
<proteinExistence type="predicted"/>
<protein>
    <submittedName>
        <fullName evidence="1">Uncharacterized protein</fullName>
    </submittedName>
</protein>
<evidence type="ECO:0000313" key="1">
    <source>
        <dbReference type="EMBL" id="CUI17604.1"/>
    </source>
</evidence>
<dbReference type="KEGG" id="pnl:PNK_2000"/>
<name>A0A0U5JFM4_9BACT</name>
<evidence type="ECO:0000313" key="2">
    <source>
        <dbReference type="Proteomes" id="UP000069902"/>
    </source>
</evidence>
<keyword evidence="2" id="KW-1185">Reference proteome</keyword>
<dbReference type="InParanoid" id="A0A0U5JFM4"/>
<gene>
    <name evidence="1" type="ORF">PNK_2000</name>
</gene>
<accession>A0A0U5JFM4</accession>
<organism evidence="1 2">
    <name type="scientific">Candidatus Protochlamydia naegleriophila</name>
    <dbReference type="NCBI Taxonomy" id="389348"/>
    <lineage>
        <taxon>Bacteria</taxon>
        <taxon>Pseudomonadati</taxon>
        <taxon>Chlamydiota</taxon>
        <taxon>Chlamydiia</taxon>
        <taxon>Parachlamydiales</taxon>
        <taxon>Parachlamydiaceae</taxon>
        <taxon>Candidatus Protochlamydia</taxon>
    </lineage>
</organism>
<dbReference type="EMBL" id="LN879502">
    <property type="protein sequence ID" value="CUI17604.1"/>
    <property type="molecule type" value="Genomic_DNA"/>
</dbReference>
<dbReference type="RefSeq" id="WP_059061808.1">
    <property type="nucleotide sequence ID" value="NZ_LN879502.1"/>
</dbReference>